<evidence type="ECO:0000256" key="9">
    <source>
        <dbReference type="ARBA" id="ARBA00023136"/>
    </source>
</evidence>
<dbReference type="Pfam" id="PF11612">
    <property type="entry name" value="T2SSJ"/>
    <property type="match status" value="1"/>
</dbReference>
<dbReference type="Proteomes" id="UP000324194">
    <property type="component" value="Chromosome 1"/>
</dbReference>
<dbReference type="Gene3D" id="2.10.70.20">
    <property type="entry name" value="gspk-gspi-gspj complex like domains"/>
    <property type="match status" value="1"/>
</dbReference>
<keyword evidence="4" id="KW-1003">Cell membrane</keyword>
<evidence type="ECO:0000256" key="10">
    <source>
        <dbReference type="SAM" id="MobiDB-lite"/>
    </source>
</evidence>
<reference evidence="12 13" key="1">
    <citation type="submission" date="2019-08" db="EMBL/GenBank/DDBJ databases">
        <authorList>
            <person name="Guy L."/>
        </authorList>
    </citation>
    <scope>NUCLEOTIDE SEQUENCE [LARGE SCALE GENOMIC DNA]</scope>
    <source>
        <strain evidence="12 13">SGT-108</strain>
    </source>
</reference>
<evidence type="ECO:0000256" key="11">
    <source>
        <dbReference type="SAM" id="Phobius"/>
    </source>
</evidence>
<dbReference type="KEGG" id="asip:AQUSIP_03500"/>
<sequence>MNNNALFHGSRRQNRRSQGFTLLEILIALFIFTILSVILVAALRSVINSQSRTEAKAERLRNLQVALLIFSRDVAQSVDRPILNASGKEEGAFVGNPRGFSFTHAGFANPTGVPARSALQRTGYVFRDEGLFRLTWPVLDQAPETRTGVRRLLSGVQGARFQYLDAEGKFQDNWPLDGGDALQPLPRGVRIYLNLADWGEMTQFYMIPAQGNQNPQPAGKPAGASSTDSRPSGGKQEGRDS</sequence>
<dbReference type="PANTHER" id="PTHR39583">
    <property type="entry name" value="TYPE II SECRETION SYSTEM PROTEIN J-RELATED"/>
    <property type="match status" value="1"/>
</dbReference>
<keyword evidence="6" id="KW-0997">Cell inner membrane</keyword>
<dbReference type="PROSITE" id="PS00409">
    <property type="entry name" value="PROKAR_NTER_METHYL"/>
    <property type="match status" value="1"/>
</dbReference>
<accession>A0A5E4PE30</accession>
<dbReference type="GO" id="GO:0005886">
    <property type="term" value="C:plasma membrane"/>
    <property type="evidence" value="ECO:0007669"/>
    <property type="project" value="UniProtKB-SubCell"/>
</dbReference>
<dbReference type="AlphaFoldDB" id="A0A5E4PE30"/>
<comment type="similarity">
    <text evidence="2">Belongs to the GSP J family.</text>
</comment>
<evidence type="ECO:0000256" key="1">
    <source>
        <dbReference type="ARBA" id="ARBA00004377"/>
    </source>
</evidence>
<evidence type="ECO:0000256" key="3">
    <source>
        <dbReference type="ARBA" id="ARBA00021539"/>
    </source>
</evidence>
<gene>
    <name evidence="12" type="primary">xcpW</name>
    <name evidence="12" type="ORF">AQUSIP_03500</name>
</gene>
<feature type="transmembrane region" description="Helical" evidence="11">
    <location>
        <begin position="21"/>
        <end position="43"/>
    </location>
</feature>
<dbReference type="NCBIfam" id="TIGR01711">
    <property type="entry name" value="gspJ"/>
    <property type="match status" value="1"/>
</dbReference>
<evidence type="ECO:0000313" key="13">
    <source>
        <dbReference type="Proteomes" id="UP000324194"/>
    </source>
</evidence>
<evidence type="ECO:0000313" key="12">
    <source>
        <dbReference type="EMBL" id="VVC75074.1"/>
    </source>
</evidence>
<dbReference type="InterPro" id="IPR045584">
    <property type="entry name" value="Pilin-like"/>
</dbReference>
<dbReference type="RefSeq" id="WP_148338041.1">
    <property type="nucleotide sequence ID" value="NZ_LR699119.1"/>
</dbReference>
<dbReference type="GO" id="GO:0015627">
    <property type="term" value="C:type II protein secretion system complex"/>
    <property type="evidence" value="ECO:0007669"/>
    <property type="project" value="InterPro"/>
</dbReference>
<dbReference type="NCBIfam" id="TIGR02532">
    <property type="entry name" value="IV_pilin_GFxxxE"/>
    <property type="match status" value="1"/>
</dbReference>
<protein>
    <recommendedName>
        <fullName evidence="3">Type II secretion system protein J</fullName>
    </recommendedName>
</protein>
<dbReference type="GO" id="GO:0015628">
    <property type="term" value="P:protein secretion by the type II secretion system"/>
    <property type="evidence" value="ECO:0007669"/>
    <property type="project" value="InterPro"/>
</dbReference>
<evidence type="ECO:0000256" key="2">
    <source>
        <dbReference type="ARBA" id="ARBA00011084"/>
    </source>
</evidence>
<dbReference type="OrthoDB" id="9794345at2"/>
<comment type="subcellular location">
    <subcellularLocation>
        <location evidence="1">Cell inner membrane</location>
        <topology evidence="1">Single-pass membrane protein</topology>
    </subcellularLocation>
</comment>
<dbReference type="Pfam" id="PF07963">
    <property type="entry name" value="N_methyl"/>
    <property type="match status" value="1"/>
</dbReference>
<evidence type="ECO:0000256" key="4">
    <source>
        <dbReference type="ARBA" id="ARBA00022475"/>
    </source>
</evidence>
<dbReference type="SUPFAM" id="SSF54523">
    <property type="entry name" value="Pili subunits"/>
    <property type="match status" value="2"/>
</dbReference>
<dbReference type="InterPro" id="IPR051621">
    <property type="entry name" value="T2SS_protein_J"/>
</dbReference>
<proteinExistence type="inferred from homology"/>
<name>A0A5E4PE30_9COXI</name>
<keyword evidence="8 11" id="KW-1133">Transmembrane helix</keyword>
<evidence type="ECO:0000256" key="5">
    <source>
        <dbReference type="ARBA" id="ARBA00022481"/>
    </source>
</evidence>
<dbReference type="InterPro" id="IPR012902">
    <property type="entry name" value="N_methyl_site"/>
</dbReference>
<keyword evidence="5" id="KW-0488">Methylation</keyword>
<keyword evidence="7 11" id="KW-0812">Transmembrane</keyword>
<feature type="region of interest" description="Disordered" evidence="10">
    <location>
        <begin position="209"/>
        <end position="241"/>
    </location>
</feature>
<dbReference type="InterPro" id="IPR010055">
    <property type="entry name" value="T2SS_protein-GspJ"/>
</dbReference>
<organism evidence="12 13">
    <name type="scientific">Aquicella siphonis</name>
    <dbReference type="NCBI Taxonomy" id="254247"/>
    <lineage>
        <taxon>Bacteria</taxon>
        <taxon>Pseudomonadati</taxon>
        <taxon>Pseudomonadota</taxon>
        <taxon>Gammaproteobacteria</taxon>
        <taxon>Legionellales</taxon>
        <taxon>Coxiellaceae</taxon>
        <taxon>Aquicella</taxon>
    </lineage>
</organism>
<dbReference type="EMBL" id="LR699119">
    <property type="protein sequence ID" value="VVC75074.1"/>
    <property type="molecule type" value="Genomic_DNA"/>
</dbReference>
<keyword evidence="13" id="KW-1185">Reference proteome</keyword>
<evidence type="ECO:0000256" key="6">
    <source>
        <dbReference type="ARBA" id="ARBA00022519"/>
    </source>
</evidence>
<evidence type="ECO:0000256" key="8">
    <source>
        <dbReference type="ARBA" id="ARBA00022989"/>
    </source>
</evidence>
<dbReference type="PANTHER" id="PTHR39583:SF2">
    <property type="entry name" value="TYPE II SECRETION SYSTEM PROTEIN J"/>
    <property type="match status" value="1"/>
</dbReference>
<dbReference type="Gene3D" id="3.10.610.10">
    <property type="entry name" value="GSPII I/J protein-like"/>
    <property type="match status" value="1"/>
</dbReference>
<evidence type="ECO:0000256" key="7">
    <source>
        <dbReference type="ARBA" id="ARBA00022692"/>
    </source>
</evidence>
<keyword evidence="9 11" id="KW-0472">Membrane</keyword>